<dbReference type="InterPro" id="IPR029056">
    <property type="entry name" value="Ribokinase-like"/>
</dbReference>
<reference evidence="6 7" key="2">
    <citation type="submission" date="2024-07" db="EMBL/GenBank/DDBJ databases">
        <authorList>
            <person name="Akdeniz Z."/>
        </authorList>
    </citation>
    <scope>NUCLEOTIDE SEQUENCE [LARGE SCALE GENOMIC DNA]</scope>
</reference>
<keyword evidence="3" id="KW-0418">Kinase</keyword>
<evidence type="ECO:0000256" key="1">
    <source>
        <dbReference type="ARBA" id="ARBA00010688"/>
    </source>
</evidence>
<dbReference type="EMBL" id="CATOUU010000793">
    <property type="protein sequence ID" value="CAI9949101.1"/>
    <property type="molecule type" value="Genomic_DNA"/>
</dbReference>
<evidence type="ECO:0000256" key="2">
    <source>
        <dbReference type="ARBA" id="ARBA00022679"/>
    </source>
</evidence>
<evidence type="ECO:0000313" key="7">
    <source>
        <dbReference type="Proteomes" id="UP001642409"/>
    </source>
</evidence>
<evidence type="ECO:0000313" key="6">
    <source>
        <dbReference type="EMBL" id="CAL6045543.1"/>
    </source>
</evidence>
<evidence type="ECO:0000313" key="5">
    <source>
        <dbReference type="EMBL" id="CAI9949101.1"/>
    </source>
</evidence>
<protein>
    <submittedName>
        <fullName evidence="5">Fructokinase</fullName>
    </submittedName>
</protein>
<dbReference type="Pfam" id="PF00294">
    <property type="entry name" value="PfkB"/>
    <property type="match status" value="1"/>
</dbReference>
<dbReference type="GO" id="GO:0016301">
    <property type="term" value="F:kinase activity"/>
    <property type="evidence" value="ECO:0007669"/>
    <property type="project" value="UniProtKB-KW"/>
</dbReference>
<proteinExistence type="inferred from homology"/>
<sequence length="284" mass="31835">MSRVFSLGTMILDVMFENYQAKNSNPGGAIFNTSVSLNRMNVDTNFITVIGEDEVGKIFLNFCEQENMKQGNIVSKKGMQSMVALAFLQKSHSTNYEFFGEIPYQALADAIPLMRSTDIFLFGDFFSSRSEFAPVLQQIQCTPILYFDPNIRSAIGPLFWDCVSKCDILRLSADDLHSLNLSFSQLCVKAHDKIIIVTDIESVQFYLNNTPHTINISKITPVCTIGAGDNFNAGFLKKLSTLGLERATIQSISEQQLQDCILFGIKCAQKVCMSFENFVPREFD</sequence>
<name>A0AA86Q1V2_9EUKA</name>
<keyword evidence="7" id="KW-1185">Reference proteome</keyword>
<feature type="domain" description="Carbohydrate kinase PfkB" evidence="4">
    <location>
        <begin position="23"/>
        <end position="272"/>
    </location>
</feature>
<organism evidence="5">
    <name type="scientific">Hexamita inflata</name>
    <dbReference type="NCBI Taxonomy" id="28002"/>
    <lineage>
        <taxon>Eukaryota</taxon>
        <taxon>Metamonada</taxon>
        <taxon>Diplomonadida</taxon>
        <taxon>Hexamitidae</taxon>
        <taxon>Hexamitinae</taxon>
        <taxon>Hexamita</taxon>
    </lineage>
</organism>
<dbReference type="InterPro" id="IPR011611">
    <property type="entry name" value="PfkB_dom"/>
</dbReference>
<evidence type="ECO:0000259" key="4">
    <source>
        <dbReference type="Pfam" id="PF00294"/>
    </source>
</evidence>
<keyword evidence="2" id="KW-0808">Transferase</keyword>
<dbReference type="InterPro" id="IPR050306">
    <property type="entry name" value="PfkB_Carbo_kinase"/>
</dbReference>
<comment type="similarity">
    <text evidence="1">Belongs to the carbohydrate kinase PfkB family.</text>
</comment>
<dbReference type="Proteomes" id="UP001642409">
    <property type="component" value="Unassembled WGS sequence"/>
</dbReference>
<accession>A0AA86Q1V2</accession>
<dbReference type="Gene3D" id="3.40.1190.20">
    <property type="match status" value="1"/>
</dbReference>
<reference evidence="5" key="1">
    <citation type="submission" date="2023-06" db="EMBL/GenBank/DDBJ databases">
        <authorList>
            <person name="Kurt Z."/>
        </authorList>
    </citation>
    <scope>NUCLEOTIDE SEQUENCE</scope>
</reference>
<dbReference type="EMBL" id="CAXDID020000164">
    <property type="protein sequence ID" value="CAL6045543.1"/>
    <property type="molecule type" value="Genomic_DNA"/>
</dbReference>
<dbReference type="AlphaFoldDB" id="A0AA86Q1V2"/>
<gene>
    <name evidence="5" type="ORF">HINF_LOCUS36746</name>
    <name evidence="6" type="ORF">HINF_LOCUS41131</name>
</gene>
<evidence type="ECO:0000256" key="3">
    <source>
        <dbReference type="ARBA" id="ARBA00022777"/>
    </source>
</evidence>
<comment type="caution">
    <text evidence="5">The sequence shown here is derived from an EMBL/GenBank/DDBJ whole genome shotgun (WGS) entry which is preliminary data.</text>
</comment>
<dbReference type="SUPFAM" id="SSF53613">
    <property type="entry name" value="Ribokinase-like"/>
    <property type="match status" value="1"/>
</dbReference>
<dbReference type="PANTHER" id="PTHR43085">
    <property type="entry name" value="HEXOKINASE FAMILY MEMBER"/>
    <property type="match status" value="1"/>
</dbReference>
<dbReference type="PANTHER" id="PTHR43085:SF57">
    <property type="entry name" value="CARBOHYDRATE KINASE PFKB DOMAIN-CONTAINING PROTEIN"/>
    <property type="match status" value="1"/>
</dbReference>